<dbReference type="GO" id="GO:0070403">
    <property type="term" value="F:NAD+ binding"/>
    <property type="evidence" value="ECO:0007669"/>
    <property type="project" value="InterPro"/>
</dbReference>
<dbReference type="SUPFAM" id="SSF51735">
    <property type="entry name" value="NAD(P)-binding Rossmann-fold domains"/>
    <property type="match status" value="1"/>
</dbReference>
<dbReference type="Pfam" id="PF00378">
    <property type="entry name" value="ECH_1"/>
    <property type="match status" value="1"/>
</dbReference>
<dbReference type="CDD" id="cd06558">
    <property type="entry name" value="crotonase-like"/>
    <property type="match status" value="1"/>
</dbReference>
<dbReference type="UniPathway" id="UPA00659"/>
<evidence type="ECO:0000313" key="16">
    <source>
        <dbReference type="Proteomes" id="UP000318578"/>
    </source>
</evidence>
<dbReference type="FunFam" id="3.40.50.720:FF:000009">
    <property type="entry name" value="Fatty oxidation complex, alpha subunit"/>
    <property type="match status" value="1"/>
</dbReference>
<comment type="pathway">
    <text evidence="2">Lipid metabolism; butanoate metabolism.</text>
</comment>
<dbReference type="Pfam" id="PF02737">
    <property type="entry name" value="3HCDH_N"/>
    <property type="match status" value="1"/>
</dbReference>
<dbReference type="Gene3D" id="1.10.1040.50">
    <property type="match status" value="1"/>
</dbReference>
<organism evidence="15 16">
    <name type="scientific">Amycolatopsis acidiphila</name>
    <dbReference type="NCBI Taxonomy" id="715473"/>
    <lineage>
        <taxon>Bacteria</taxon>
        <taxon>Bacillati</taxon>
        <taxon>Actinomycetota</taxon>
        <taxon>Actinomycetes</taxon>
        <taxon>Pseudonocardiales</taxon>
        <taxon>Pseudonocardiaceae</taxon>
        <taxon>Amycolatopsis</taxon>
    </lineage>
</organism>
<gene>
    <name evidence="15" type="ORF">FNH06_08235</name>
</gene>
<dbReference type="FunFam" id="1.10.1040.50:FF:000005">
    <property type="entry name" value="Probable 3-hydroxyacyl-CoA dehydrogenase"/>
    <property type="match status" value="1"/>
</dbReference>
<name>A0A558AHU6_9PSEU</name>
<keyword evidence="5" id="KW-0276">Fatty acid metabolism</keyword>
<keyword evidence="11" id="KW-0511">Multifunctional enzyme</keyword>
<evidence type="ECO:0000259" key="14">
    <source>
        <dbReference type="Pfam" id="PF02737"/>
    </source>
</evidence>
<keyword evidence="7" id="KW-0560">Oxidoreductase</keyword>
<dbReference type="EMBL" id="VJZA01000009">
    <property type="protein sequence ID" value="TVT23844.1"/>
    <property type="molecule type" value="Genomic_DNA"/>
</dbReference>
<dbReference type="InterPro" id="IPR006176">
    <property type="entry name" value="3-OHacyl-CoA_DH_NAD-bd"/>
</dbReference>
<comment type="caution">
    <text evidence="15">The sequence shown here is derived from an EMBL/GenBank/DDBJ whole genome shotgun (WGS) entry which is preliminary data.</text>
</comment>
<evidence type="ECO:0000256" key="10">
    <source>
        <dbReference type="ARBA" id="ARBA00023239"/>
    </source>
</evidence>
<dbReference type="SUPFAM" id="SSF48179">
    <property type="entry name" value="6-phosphogluconate dehydrogenase C-terminal domain-like"/>
    <property type="match status" value="2"/>
</dbReference>
<evidence type="ECO:0000259" key="13">
    <source>
        <dbReference type="Pfam" id="PF00725"/>
    </source>
</evidence>
<dbReference type="Gene3D" id="3.90.226.10">
    <property type="entry name" value="2-enoyl-CoA Hydratase, Chain A, domain 1"/>
    <property type="match status" value="1"/>
</dbReference>
<evidence type="ECO:0000256" key="5">
    <source>
        <dbReference type="ARBA" id="ARBA00022832"/>
    </source>
</evidence>
<evidence type="ECO:0000256" key="7">
    <source>
        <dbReference type="ARBA" id="ARBA00023002"/>
    </source>
</evidence>
<keyword evidence="10" id="KW-0456">Lyase</keyword>
<dbReference type="Pfam" id="PF00725">
    <property type="entry name" value="3HCDH"/>
    <property type="match status" value="1"/>
</dbReference>
<keyword evidence="8" id="KW-0520">NAD</keyword>
<evidence type="ECO:0000256" key="4">
    <source>
        <dbReference type="ARBA" id="ARBA00009463"/>
    </source>
</evidence>
<evidence type="ECO:0000256" key="6">
    <source>
        <dbReference type="ARBA" id="ARBA00022963"/>
    </source>
</evidence>
<feature type="domain" description="3-hydroxyacyl-CoA dehydrogenase NAD binding" evidence="14">
    <location>
        <begin position="324"/>
        <end position="502"/>
    </location>
</feature>
<evidence type="ECO:0000256" key="12">
    <source>
        <dbReference type="ARBA" id="ARBA00049556"/>
    </source>
</evidence>
<keyword evidence="16" id="KW-1185">Reference proteome</keyword>
<evidence type="ECO:0000256" key="8">
    <source>
        <dbReference type="ARBA" id="ARBA00023027"/>
    </source>
</evidence>
<dbReference type="GO" id="GO:0006635">
    <property type="term" value="P:fatty acid beta-oxidation"/>
    <property type="evidence" value="ECO:0007669"/>
    <property type="project" value="UniProtKB-UniPathway"/>
</dbReference>
<comment type="similarity">
    <text evidence="4">Belongs to the 3-hydroxyacyl-CoA dehydrogenase family.</text>
</comment>
<keyword evidence="6" id="KW-0442">Lipid degradation</keyword>
<dbReference type="InterPro" id="IPR029045">
    <property type="entry name" value="ClpP/crotonase-like_dom_sf"/>
</dbReference>
<evidence type="ECO:0000256" key="2">
    <source>
        <dbReference type="ARBA" id="ARBA00005086"/>
    </source>
</evidence>
<keyword evidence="9" id="KW-0443">Lipid metabolism</keyword>
<dbReference type="GO" id="GO:0004300">
    <property type="term" value="F:enoyl-CoA hydratase activity"/>
    <property type="evidence" value="ECO:0007669"/>
    <property type="project" value="TreeGrafter"/>
</dbReference>
<evidence type="ECO:0000313" key="15">
    <source>
        <dbReference type="EMBL" id="TVT23844.1"/>
    </source>
</evidence>
<evidence type="ECO:0000256" key="11">
    <source>
        <dbReference type="ARBA" id="ARBA00023268"/>
    </source>
</evidence>
<evidence type="ECO:0000256" key="9">
    <source>
        <dbReference type="ARBA" id="ARBA00023098"/>
    </source>
</evidence>
<reference evidence="15 16" key="1">
    <citation type="submission" date="2019-07" db="EMBL/GenBank/DDBJ databases">
        <title>New species of Amycolatopsis and Streptomyces.</title>
        <authorList>
            <person name="Duangmal K."/>
            <person name="Teo W.F.A."/>
            <person name="Lipun K."/>
        </authorList>
    </citation>
    <scope>NUCLEOTIDE SEQUENCE [LARGE SCALE GENOMIC DNA]</scope>
    <source>
        <strain evidence="15 16">JCM 30562</strain>
    </source>
</reference>
<feature type="domain" description="3-hydroxyacyl-CoA dehydrogenase C-terminal" evidence="13">
    <location>
        <begin position="505"/>
        <end position="605"/>
    </location>
</feature>
<evidence type="ECO:0000256" key="1">
    <source>
        <dbReference type="ARBA" id="ARBA00005005"/>
    </source>
</evidence>
<protein>
    <submittedName>
        <fullName evidence="15">3-hydroxyacyl-CoA dehydrogenase</fullName>
    </submittedName>
</protein>
<comment type="pathway">
    <text evidence="1">Lipid metabolism; fatty acid beta-oxidation.</text>
</comment>
<sequence>MTEHEHPMFLWDRGDDGVVTVTMDDPDGSANTMNERFRREFPVLVEHLHAERDSITGVIIGSAKKTFFAGGDLGMMMRATRDQVADITAMLEAVKHSLRRLETLGRPVVAAINGAALGGGYEIALACHHRIAVDASHVRVGLPEVTLGLLPGGGGTTRTVRMFGLQTALQDILLTGRKFRPAAAVERGLLDAVVSGPAELATAAREWIAANPEPAQPWDRPGHKIPGGTPASPGLAAVLPSLPAVLRKQNHGAPAPAPHNLLAAAVEGAQVDFDNALIIESRYCADLICGQVSANIIKSMFFDMRAIDRGASRPDGHPPYEAKKVVVLGAGMMGAGIAYVSAKAGLDVVLKDVTLDAAERGKGYSAKILDKAVQRGTTTPEQRDALLGRITPTADAPDADGADLLIEAVFEDPSLKKKVIAEIAEHLTPDAVLGSNTSTLPITDLAEGVTRPEDFIGLHFFSPVDKMALLEIVVGEKTSDATLAKAIDFARQIGKTPIVVNDSRGFFTSRVILEFVNEAIALLGEGVPAASIEQAATQAGYPVGALALVDELALTLLRKIREETAEGYRAAGVDQPVHPAAAVVDRMIDEFDRTGRAAGAGFYDYDKGRRQGLWAGLAEAFDGTNTDVPLIDMQERMLFSEALDTIRCLDEGVLRSIPDANVGSILGIGFPSWTGGVIQYVNQYEGGLPGFVARARELAARYGERFTPPASLVRKSENGEDYQ</sequence>
<dbReference type="InterPro" id="IPR036291">
    <property type="entry name" value="NAD(P)-bd_dom_sf"/>
</dbReference>
<dbReference type="InterPro" id="IPR008927">
    <property type="entry name" value="6-PGluconate_DH-like_C_sf"/>
</dbReference>
<dbReference type="PANTHER" id="PTHR43612:SF3">
    <property type="entry name" value="TRIFUNCTIONAL ENZYME SUBUNIT ALPHA, MITOCHONDRIAL"/>
    <property type="match status" value="1"/>
</dbReference>
<dbReference type="InterPro" id="IPR006108">
    <property type="entry name" value="3HC_DH_C"/>
</dbReference>
<dbReference type="OrthoDB" id="3229174at2"/>
<comment type="similarity">
    <text evidence="3">In the central section; belongs to the 3-hydroxyacyl-CoA dehydrogenase family.</text>
</comment>
<proteinExistence type="inferred from homology"/>
<dbReference type="RefSeq" id="WP_144636136.1">
    <property type="nucleotide sequence ID" value="NZ_BNAX01000017.1"/>
</dbReference>
<dbReference type="GO" id="GO:0016509">
    <property type="term" value="F:long-chain (3S)-3-hydroxyacyl-CoA dehydrogenase (NAD+) activity"/>
    <property type="evidence" value="ECO:0007669"/>
    <property type="project" value="TreeGrafter"/>
</dbReference>
<evidence type="ECO:0000256" key="3">
    <source>
        <dbReference type="ARBA" id="ARBA00007005"/>
    </source>
</evidence>
<dbReference type="AlphaFoldDB" id="A0A558AHU6"/>
<dbReference type="PANTHER" id="PTHR43612">
    <property type="entry name" value="TRIFUNCTIONAL ENZYME SUBUNIT ALPHA"/>
    <property type="match status" value="1"/>
</dbReference>
<dbReference type="SUPFAM" id="SSF52096">
    <property type="entry name" value="ClpP/crotonase"/>
    <property type="match status" value="1"/>
</dbReference>
<dbReference type="Proteomes" id="UP000318578">
    <property type="component" value="Unassembled WGS sequence"/>
</dbReference>
<dbReference type="Gene3D" id="3.40.50.720">
    <property type="entry name" value="NAD(P)-binding Rossmann-like Domain"/>
    <property type="match status" value="1"/>
</dbReference>
<accession>A0A558AHU6</accession>
<comment type="catalytic activity">
    <reaction evidence="12">
        <text>a (3S)-3-hydroxyacyl-CoA + NAD(+) = a 3-oxoacyl-CoA + NADH + H(+)</text>
        <dbReference type="Rhea" id="RHEA:22432"/>
        <dbReference type="ChEBI" id="CHEBI:15378"/>
        <dbReference type="ChEBI" id="CHEBI:57318"/>
        <dbReference type="ChEBI" id="CHEBI:57540"/>
        <dbReference type="ChEBI" id="CHEBI:57945"/>
        <dbReference type="ChEBI" id="CHEBI:90726"/>
        <dbReference type="EC" id="1.1.1.35"/>
    </reaction>
</comment>
<dbReference type="InterPro" id="IPR050136">
    <property type="entry name" value="FA_oxidation_alpha_subunit"/>
</dbReference>
<dbReference type="InterPro" id="IPR001753">
    <property type="entry name" value="Enoyl-CoA_hydra/iso"/>
</dbReference>
<dbReference type="FunFam" id="3.90.226.10:FF:000047">
    <property type="entry name" value="Probable 3-hydroxyacyl-CoA dehydrogenase"/>
    <property type="match status" value="1"/>
</dbReference>